<organism evidence="1">
    <name type="scientific">Arundo donax</name>
    <name type="common">Giant reed</name>
    <name type="synonym">Donax arundinaceus</name>
    <dbReference type="NCBI Taxonomy" id="35708"/>
    <lineage>
        <taxon>Eukaryota</taxon>
        <taxon>Viridiplantae</taxon>
        <taxon>Streptophyta</taxon>
        <taxon>Embryophyta</taxon>
        <taxon>Tracheophyta</taxon>
        <taxon>Spermatophyta</taxon>
        <taxon>Magnoliopsida</taxon>
        <taxon>Liliopsida</taxon>
        <taxon>Poales</taxon>
        <taxon>Poaceae</taxon>
        <taxon>PACMAD clade</taxon>
        <taxon>Arundinoideae</taxon>
        <taxon>Arundineae</taxon>
        <taxon>Arundo</taxon>
    </lineage>
</organism>
<protein>
    <submittedName>
        <fullName evidence="1">Uncharacterized protein</fullName>
    </submittedName>
</protein>
<proteinExistence type="predicted"/>
<sequence length="20" mass="2363">MTAYAWAGQIYKRRVLIHAN</sequence>
<dbReference type="AlphaFoldDB" id="A0A0A9BMF3"/>
<reference evidence="1" key="1">
    <citation type="submission" date="2014-09" db="EMBL/GenBank/DDBJ databases">
        <authorList>
            <person name="Magalhaes I.L.F."/>
            <person name="Oliveira U."/>
            <person name="Santos F.R."/>
            <person name="Vidigal T.H.D.A."/>
            <person name="Brescovit A.D."/>
            <person name="Santos A.J."/>
        </authorList>
    </citation>
    <scope>NUCLEOTIDE SEQUENCE</scope>
    <source>
        <tissue evidence="1">Shoot tissue taken approximately 20 cm above the soil surface</tissue>
    </source>
</reference>
<name>A0A0A9BMF3_ARUDO</name>
<dbReference type="EMBL" id="GBRH01232801">
    <property type="protein sequence ID" value="JAD65094.1"/>
    <property type="molecule type" value="Transcribed_RNA"/>
</dbReference>
<evidence type="ECO:0000313" key="1">
    <source>
        <dbReference type="EMBL" id="JAD65094.1"/>
    </source>
</evidence>
<reference evidence="1" key="2">
    <citation type="journal article" date="2015" name="Data Brief">
        <title>Shoot transcriptome of the giant reed, Arundo donax.</title>
        <authorList>
            <person name="Barrero R.A."/>
            <person name="Guerrero F.D."/>
            <person name="Moolhuijzen P."/>
            <person name="Goolsby J.A."/>
            <person name="Tidwell J."/>
            <person name="Bellgard S.E."/>
            <person name="Bellgard M.I."/>
        </authorList>
    </citation>
    <scope>NUCLEOTIDE SEQUENCE</scope>
    <source>
        <tissue evidence="1">Shoot tissue taken approximately 20 cm above the soil surface</tissue>
    </source>
</reference>
<accession>A0A0A9BMF3</accession>